<proteinExistence type="predicted"/>
<keyword evidence="3" id="KW-1185">Reference proteome</keyword>
<protein>
    <submittedName>
        <fullName evidence="2">Uncharacterized protein</fullName>
    </submittedName>
</protein>
<evidence type="ECO:0000256" key="1">
    <source>
        <dbReference type="SAM" id="Coils"/>
    </source>
</evidence>
<feature type="coiled-coil region" evidence="1">
    <location>
        <begin position="26"/>
        <end position="53"/>
    </location>
</feature>
<sequence length="64" mass="6967">MPHIETARVNEVIGVHIGTIQETAQMLNVNCDLQELEAHLATLERAVADLKESLAGIPHKPAQT</sequence>
<comment type="caution">
    <text evidence="2">The sequence shown here is derived from an EMBL/GenBank/DDBJ whole genome shotgun (WGS) entry which is preliminary data.</text>
</comment>
<evidence type="ECO:0000313" key="3">
    <source>
        <dbReference type="Proteomes" id="UP001144352"/>
    </source>
</evidence>
<gene>
    <name evidence="2" type="ORF">GHYDROH2_33650</name>
</gene>
<name>A0A9W6G3T8_9BACT</name>
<dbReference type="EMBL" id="BSDS01000002">
    <property type="protein sequence ID" value="GLI39864.1"/>
    <property type="molecule type" value="Genomic_DNA"/>
</dbReference>
<reference evidence="2" key="1">
    <citation type="submission" date="2022-12" db="EMBL/GenBank/DDBJ databases">
        <title>Reference genome sequencing for broad-spectrum identification of bacterial and archaeal isolates by mass spectrometry.</title>
        <authorList>
            <person name="Sekiguchi Y."/>
            <person name="Tourlousse D.M."/>
        </authorList>
    </citation>
    <scope>NUCLEOTIDE SEQUENCE</scope>
    <source>
        <strain evidence="2">H2</strain>
    </source>
</reference>
<dbReference type="Proteomes" id="UP001144352">
    <property type="component" value="Unassembled WGS sequence"/>
</dbReference>
<keyword evidence="1" id="KW-0175">Coiled coil</keyword>
<organism evidence="2 3">
    <name type="scientific">Geobacter hydrogenophilus</name>
    <dbReference type="NCBI Taxonomy" id="40983"/>
    <lineage>
        <taxon>Bacteria</taxon>
        <taxon>Pseudomonadati</taxon>
        <taxon>Thermodesulfobacteriota</taxon>
        <taxon>Desulfuromonadia</taxon>
        <taxon>Geobacterales</taxon>
        <taxon>Geobacteraceae</taxon>
        <taxon>Geobacter</taxon>
    </lineage>
</organism>
<evidence type="ECO:0000313" key="2">
    <source>
        <dbReference type="EMBL" id="GLI39864.1"/>
    </source>
</evidence>
<dbReference type="RefSeq" id="WP_214184693.1">
    <property type="nucleotide sequence ID" value="NZ_BSDS01000002.1"/>
</dbReference>
<dbReference type="AlphaFoldDB" id="A0A9W6G3T8"/>
<accession>A0A9W6G3T8</accession>